<evidence type="ECO:0000256" key="4">
    <source>
        <dbReference type="ARBA" id="ARBA00022705"/>
    </source>
</evidence>
<evidence type="ECO:0000313" key="13">
    <source>
        <dbReference type="EMBL" id="OGC56932.1"/>
    </source>
</evidence>
<evidence type="ECO:0000256" key="6">
    <source>
        <dbReference type="ARBA" id="ARBA00022741"/>
    </source>
</evidence>
<evidence type="ECO:0000313" key="14">
    <source>
        <dbReference type="Proteomes" id="UP000177763"/>
    </source>
</evidence>
<dbReference type="GO" id="GO:0009360">
    <property type="term" value="C:DNA polymerase III complex"/>
    <property type="evidence" value="ECO:0007669"/>
    <property type="project" value="InterPro"/>
</dbReference>
<comment type="caution">
    <text evidence="13">The sequence shown here is derived from an EMBL/GenBank/DDBJ whole genome shotgun (WGS) entry which is preliminary data.</text>
</comment>
<dbReference type="EMBL" id="MEVN01000026">
    <property type="protein sequence ID" value="OGC56932.1"/>
    <property type="molecule type" value="Genomic_DNA"/>
</dbReference>
<dbReference type="PRINTS" id="PR00300">
    <property type="entry name" value="CLPPROTEASEA"/>
</dbReference>
<dbReference type="Gene3D" id="1.20.272.10">
    <property type="match status" value="1"/>
</dbReference>
<dbReference type="InterPro" id="IPR027417">
    <property type="entry name" value="P-loop_NTPase"/>
</dbReference>
<gene>
    <name evidence="11" type="primary">dnaX</name>
    <name evidence="13" type="ORF">A3H26_01375</name>
</gene>
<dbReference type="GO" id="GO:0003677">
    <property type="term" value="F:DNA binding"/>
    <property type="evidence" value="ECO:0007669"/>
    <property type="project" value="InterPro"/>
</dbReference>
<organism evidence="13 14">
    <name type="scientific">candidate division WWE3 bacterium RIFCSPLOWO2_12_FULL_36_10</name>
    <dbReference type="NCBI Taxonomy" id="1802630"/>
    <lineage>
        <taxon>Bacteria</taxon>
        <taxon>Katanobacteria</taxon>
    </lineage>
</organism>
<keyword evidence="2 11" id="KW-0808">Transferase</keyword>
<keyword evidence="4 11" id="KW-0235">DNA replication</keyword>
<keyword evidence="5" id="KW-0479">Metal-binding</keyword>
<protein>
    <recommendedName>
        <fullName evidence="11">DNA polymerase III subunit gamma/tau</fullName>
        <ecNumber evidence="11">2.7.7.7</ecNumber>
    </recommendedName>
</protein>
<dbReference type="SUPFAM" id="SSF52540">
    <property type="entry name" value="P-loop containing nucleoside triphosphate hydrolases"/>
    <property type="match status" value="1"/>
</dbReference>
<dbReference type="EC" id="2.7.7.7" evidence="11"/>
<dbReference type="Pfam" id="PF12169">
    <property type="entry name" value="DNA_pol3_gamma3"/>
    <property type="match status" value="1"/>
</dbReference>
<dbReference type="GO" id="GO:0005524">
    <property type="term" value="F:ATP binding"/>
    <property type="evidence" value="ECO:0007669"/>
    <property type="project" value="UniProtKB-KW"/>
</dbReference>
<comment type="similarity">
    <text evidence="1 11">Belongs to the DnaX/STICHEL family.</text>
</comment>
<dbReference type="NCBIfam" id="TIGR02397">
    <property type="entry name" value="dnaX_nterm"/>
    <property type="match status" value="1"/>
</dbReference>
<evidence type="ECO:0000256" key="3">
    <source>
        <dbReference type="ARBA" id="ARBA00022695"/>
    </source>
</evidence>
<dbReference type="PANTHER" id="PTHR11669">
    <property type="entry name" value="REPLICATION FACTOR C / DNA POLYMERASE III GAMMA-TAU SUBUNIT"/>
    <property type="match status" value="1"/>
</dbReference>
<dbReference type="InterPro" id="IPR003593">
    <property type="entry name" value="AAA+_ATPase"/>
</dbReference>
<dbReference type="Gene3D" id="3.40.50.300">
    <property type="entry name" value="P-loop containing nucleotide triphosphate hydrolases"/>
    <property type="match status" value="1"/>
</dbReference>
<dbReference type="GO" id="GO:0046872">
    <property type="term" value="F:metal ion binding"/>
    <property type="evidence" value="ECO:0007669"/>
    <property type="project" value="UniProtKB-KW"/>
</dbReference>
<dbReference type="SUPFAM" id="SSF48019">
    <property type="entry name" value="post-AAA+ oligomerization domain-like"/>
    <property type="match status" value="1"/>
</dbReference>
<dbReference type="GO" id="GO:0006261">
    <property type="term" value="P:DNA-templated DNA replication"/>
    <property type="evidence" value="ECO:0007669"/>
    <property type="project" value="TreeGrafter"/>
</dbReference>
<keyword evidence="7" id="KW-0862">Zinc</keyword>
<dbReference type="PANTHER" id="PTHR11669:SF0">
    <property type="entry name" value="PROTEIN STICHEL-LIKE 2"/>
    <property type="match status" value="1"/>
</dbReference>
<comment type="subunit">
    <text evidence="11">DNA polymerase III contains a core (composed of alpha, epsilon and theta chains) that associates with a tau subunit. This core dimerizes to form the POLIII' complex. PolIII' associates with the gamma complex (composed of gamma, delta, delta', psi and chi chains) and with the beta chain to form the complete DNA polymerase III complex.</text>
</comment>
<evidence type="ECO:0000256" key="11">
    <source>
        <dbReference type="RuleBase" id="RU364063"/>
    </source>
</evidence>
<proteinExistence type="inferred from homology"/>
<dbReference type="CDD" id="cd00009">
    <property type="entry name" value="AAA"/>
    <property type="match status" value="1"/>
</dbReference>
<dbReference type="Pfam" id="PF20964">
    <property type="entry name" value="DnaX_C"/>
    <property type="match status" value="1"/>
</dbReference>
<keyword evidence="8 11" id="KW-0067">ATP-binding</keyword>
<dbReference type="Gene3D" id="1.10.8.60">
    <property type="match status" value="1"/>
</dbReference>
<comment type="catalytic activity">
    <reaction evidence="10 11">
        <text>DNA(n) + a 2'-deoxyribonucleoside 5'-triphosphate = DNA(n+1) + diphosphate</text>
        <dbReference type="Rhea" id="RHEA:22508"/>
        <dbReference type="Rhea" id="RHEA-COMP:17339"/>
        <dbReference type="Rhea" id="RHEA-COMP:17340"/>
        <dbReference type="ChEBI" id="CHEBI:33019"/>
        <dbReference type="ChEBI" id="CHEBI:61560"/>
        <dbReference type="ChEBI" id="CHEBI:173112"/>
        <dbReference type="EC" id="2.7.7.7"/>
    </reaction>
</comment>
<evidence type="ECO:0000259" key="12">
    <source>
        <dbReference type="SMART" id="SM00382"/>
    </source>
</evidence>
<feature type="domain" description="AAA+ ATPase" evidence="12">
    <location>
        <begin position="33"/>
        <end position="187"/>
    </location>
</feature>
<dbReference type="InterPro" id="IPR012763">
    <property type="entry name" value="DNA_pol_III_sug/sutau_N"/>
</dbReference>
<dbReference type="SMART" id="SM00382">
    <property type="entry name" value="AAA"/>
    <property type="match status" value="1"/>
</dbReference>
<evidence type="ECO:0000256" key="10">
    <source>
        <dbReference type="ARBA" id="ARBA00049244"/>
    </source>
</evidence>
<dbReference type="Proteomes" id="UP000177763">
    <property type="component" value="Unassembled WGS sequence"/>
</dbReference>
<evidence type="ECO:0000256" key="8">
    <source>
        <dbReference type="ARBA" id="ARBA00022840"/>
    </source>
</evidence>
<dbReference type="AlphaFoldDB" id="A0A1F4VI72"/>
<evidence type="ECO:0000256" key="5">
    <source>
        <dbReference type="ARBA" id="ARBA00022723"/>
    </source>
</evidence>
<evidence type="ECO:0000256" key="1">
    <source>
        <dbReference type="ARBA" id="ARBA00006360"/>
    </source>
</evidence>
<comment type="function">
    <text evidence="11">DNA polymerase III is a complex, multichain enzyme responsible for most of the replicative synthesis in bacteria. This DNA polymerase also exhibits 3' to 5' exonuclease activity.</text>
</comment>
<accession>A0A1F4VI72</accession>
<dbReference type="InterPro" id="IPR008921">
    <property type="entry name" value="DNA_pol3_clamp-load_cplx_C"/>
</dbReference>
<dbReference type="GO" id="GO:0003887">
    <property type="term" value="F:DNA-directed DNA polymerase activity"/>
    <property type="evidence" value="ECO:0007669"/>
    <property type="project" value="UniProtKB-KW"/>
</dbReference>
<dbReference type="Pfam" id="PF22608">
    <property type="entry name" value="DNAX_ATPase_lid"/>
    <property type="match status" value="1"/>
</dbReference>
<dbReference type="InterPro" id="IPR022754">
    <property type="entry name" value="DNA_pol_III_gamma-3"/>
</dbReference>
<name>A0A1F4VI72_UNCKA</name>
<keyword evidence="9 11" id="KW-0239">DNA-directed DNA polymerase</keyword>
<dbReference type="InterPro" id="IPR050238">
    <property type="entry name" value="DNA_Rep/Repair_Clamp_Loader"/>
</dbReference>
<reference evidence="13 14" key="1">
    <citation type="journal article" date="2016" name="Nat. Commun.">
        <title>Thousands of microbial genomes shed light on interconnected biogeochemical processes in an aquifer system.</title>
        <authorList>
            <person name="Anantharaman K."/>
            <person name="Brown C.T."/>
            <person name="Hug L.A."/>
            <person name="Sharon I."/>
            <person name="Castelle C.J."/>
            <person name="Probst A.J."/>
            <person name="Thomas B.C."/>
            <person name="Singh A."/>
            <person name="Wilkins M.J."/>
            <person name="Karaoz U."/>
            <person name="Brodie E.L."/>
            <person name="Williams K.H."/>
            <person name="Hubbard S.S."/>
            <person name="Banfield J.F."/>
        </authorList>
    </citation>
    <scope>NUCLEOTIDE SEQUENCE [LARGE SCALE GENOMIC DNA]</scope>
</reference>
<dbReference type="InterPro" id="IPR048448">
    <property type="entry name" value="DnaX-like_C"/>
</dbReference>
<evidence type="ECO:0000256" key="7">
    <source>
        <dbReference type="ARBA" id="ARBA00022833"/>
    </source>
</evidence>
<evidence type="ECO:0000256" key="2">
    <source>
        <dbReference type="ARBA" id="ARBA00022679"/>
    </source>
</evidence>
<dbReference type="InterPro" id="IPR001270">
    <property type="entry name" value="ClpA/B"/>
</dbReference>
<evidence type="ECO:0000256" key="9">
    <source>
        <dbReference type="ARBA" id="ARBA00022932"/>
    </source>
</evidence>
<dbReference type="InterPro" id="IPR045085">
    <property type="entry name" value="HLD_clamp_pol_III_gamma_tau"/>
</dbReference>
<dbReference type="STRING" id="1802630.A3H26_01375"/>
<keyword evidence="3 11" id="KW-0548">Nucleotidyltransferase</keyword>
<dbReference type="Pfam" id="PF13177">
    <property type="entry name" value="DNA_pol3_delta2"/>
    <property type="match status" value="1"/>
</dbReference>
<keyword evidence="6 11" id="KW-0547">Nucleotide-binding</keyword>
<sequence>MFYTKYRPQKFSEISKPNDTAFALMNQLKSEKTVHAYLFIGSRGTGKTTTARILAKSLNCKNLTKDGDPCGKCEFCEPGAIDLIEIDAASNRGIDDIRELRERVGLMPARGEFKTYIIDEVHMLTSEAFNALLKTLEEPPKHVVFILCTTEGAKVPETIKSRCQVFKFKRATVSQIVERLKEISKKEKIKIEEGALRKIAESASGGFRDAETLLQQVSEGGLDVESFVGSTVRKNHIKFVGILLSRDCKKAIEFVNKVFDDGTDLYTWTAELVKYLRDLMFVVSGVREGLLDVTQEEFSQMEDQAGKLNSADIVILVEAFNKALNDIKGSFITQLPVEIAIVTYCGETENEQNNPESFGSGGSSSLQRGEKLSNEKYSSAKYPNGKNINFDEIVERWQEVVKVAVQYNHSVQALLKATRPVGVKDGRVILEVFYAFHKERLESPKNREIVEKVLEDIFENSIGIVCVLGDIKPKTSSKVETGELTDYNVIATNTSPADIDIFDGNLPA</sequence>